<name>A0A239IJ61_9FIRM</name>
<evidence type="ECO:0000313" key="2">
    <source>
        <dbReference type="EMBL" id="SNS93690.1"/>
    </source>
</evidence>
<evidence type="ECO:0000256" key="1">
    <source>
        <dbReference type="SAM" id="Phobius"/>
    </source>
</evidence>
<reference evidence="2 3" key="1">
    <citation type="submission" date="2017-06" db="EMBL/GenBank/DDBJ databases">
        <authorList>
            <person name="Kim H.J."/>
            <person name="Triplett B.A."/>
        </authorList>
    </citation>
    <scope>NUCLEOTIDE SEQUENCE [LARGE SCALE GENOMIC DNA]</scope>
    <source>
        <strain evidence="2 3">SCA</strain>
    </source>
</reference>
<organism evidence="2 3">
    <name type="scientific">Anaerovirgula multivorans</name>
    <dbReference type="NCBI Taxonomy" id="312168"/>
    <lineage>
        <taxon>Bacteria</taxon>
        <taxon>Bacillati</taxon>
        <taxon>Bacillota</taxon>
        <taxon>Clostridia</taxon>
        <taxon>Peptostreptococcales</taxon>
        <taxon>Natronincolaceae</taxon>
        <taxon>Anaerovirgula</taxon>
    </lineage>
</organism>
<feature type="transmembrane region" description="Helical" evidence="1">
    <location>
        <begin position="33"/>
        <end position="54"/>
    </location>
</feature>
<sequence>MKLFRTYEMISYEKYTLMITMKVREKSTLLTDLHVFVFVAMFKYFAIQGTMYIGKHFIFKE</sequence>
<accession>A0A239IJ61</accession>
<keyword evidence="1" id="KW-0472">Membrane</keyword>
<dbReference type="RefSeq" id="WP_089284636.1">
    <property type="nucleotide sequence ID" value="NZ_FZOJ01000028.1"/>
</dbReference>
<dbReference type="Proteomes" id="UP000198304">
    <property type="component" value="Unassembled WGS sequence"/>
</dbReference>
<keyword evidence="1" id="KW-0812">Transmembrane</keyword>
<proteinExistence type="predicted"/>
<gene>
    <name evidence="2" type="ORF">SAMN05446037_102846</name>
</gene>
<dbReference type="EMBL" id="FZOJ01000028">
    <property type="protein sequence ID" value="SNS93690.1"/>
    <property type="molecule type" value="Genomic_DNA"/>
</dbReference>
<dbReference type="AlphaFoldDB" id="A0A239IJ61"/>
<keyword evidence="1" id="KW-1133">Transmembrane helix</keyword>
<protein>
    <submittedName>
        <fullName evidence="2">Uncharacterized protein</fullName>
    </submittedName>
</protein>
<keyword evidence="3" id="KW-1185">Reference proteome</keyword>
<evidence type="ECO:0000313" key="3">
    <source>
        <dbReference type="Proteomes" id="UP000198304"/>
    </source>
</evidence>